<sequence length="128" mass="15592">MAQLFTSIITFFIFSPLFFFLLLLFILNLRLKDDNRSFKLAADGSVPFLLLSVYFLMEVIWEKSFFLLFLLLLILLFCLFAFIYWKKTNRFDMKLVFHKFWRMLFLLFGLLYVVFMVYGLLSYAFRYL</sequence>
<evidence type="ECO:0000313" key="3">
    <source>
        <dbReference type="Proteomes" id="UP001164726"/>
    </source>
</evidence>
<keyword evidence="3" id="KW-1185">Reference proteome</keyword>
<feature type="transmembrane region" description="Helical" evidence="1">
    <location>
        <begin position="66"/>
        <end position="85"/>
    </location>
</feature>
<feature type="transmembrane region" description="Helical" evidence="1">
    <location>
        <begin position="6"/>
        <end position="28"/>
    </location>
</feature>
<reference evidence="2" key="1">
    <citation type="submission" date="2022-09" db="EMBL/GenBank/DDBJ databases">
        <title>Complete Genomes of Fervidibacillus albus and Fervidibacillus halotolerans isolated from tidal flat sediments.</title>
        <authorList>
            <person name="Kwon K.K."/>
            <person name="Yang S.-H."/>
            <person name="Park M.J."/>
            <person name="Oh H.-M."/>
        </authorList>
    </citation>
    <scope>NUCLEOTIDE SEQUENCE</scope>
    <source>
        <strain evidence="2">MEBiC13594</strain>
    </source>
</reference>
<keyword evidence="1" id="KW-0812">Transmembrane</keyword>
<feature type="transmembrane region" description="Helical" evidence="1">
    <location>
        <begin position="105"/>
        <end position="125"/>
    </location>
</feature>
<dbReference type="AlphaFoldDB" id="A0A9E8M1A5"/>
<dbReference type="RefSeq" id="WP_275421883.1">
    <property type="nucleotide sequence ID" value="NZ_CP106877.1"/>
</dbReference>
<keyword evidence="1" id="KW-1133">Transmembrane helix</keyword>
<feature type="transmembrane region" description="Helical" evidence="1">
    <location>
        <begin position="40"/>
        <end position="60"/>
    </location>
</feature>
<gene>
    <name evidence="2" type="ORF">OE105_06220</name>
</gene>
<dbReference type="Pfam" id="PF11877">
    <property type="entry name" value="DUF3397"/>
    <property type="match status" value="1"/>
</dbReference>
<protein>
    <submittedName>
        <fullName evidence="2">DUF3397 domain-containing protein</fullName>
    </submittedName>
</protein>
<name>A0A9E8M1A5_9BACI</name>
<accession>A0A9E8M1A5</accession>
<dbReference type="InterPro" id="IPR024515">
    <property type="entry name" value="DUF3397"/>
</dbReference>
<organism evidence="2 3">
    <name type="scientific">Fervidibacillus halotolerans</name>
    <dbReference type="NCBI Taxonomy" id="2980027"/>
    <lineage>
        <taxon>Bacteria</taxon>
        <taxon>Bacillati</taxon>
        <taxon>Bacillota</taxon>
        <taxon>Bacilli</taxon>
        <taxon>Bacillales</taxon>
        <taxon>Bacillaceae</taxon>
        <taxon>Fervidibacillus</taxon>
    </lineage>
</organism>
<dbReference type="EMBL" id="CP106877">
    <property type="protein sequence ID" value="WAA13693.1"/>
    <property type="molecule type" value="Genomic_DNA"/>
</dbReference>
<evidence type="ECO:0000313" key="2">
    <source>
        <dbReference type="EMBL" id="WAA13693.1"/>
    </source>
</evidence>
<proteinExistence type="predicted"/>
<keyword evidence="1" id="KW-0472">Membrane</keyword>
<evidence type="ECO:0000256" key="1">
    <source>
        <dbReference type="SAM" id="Phobius"/>
    </source>
</evidence>
<dbReference type="Proteomes" id="UP001164726">
    <property type="component" value="Chromosome"/>
</dbReference>
<dbReference type="KEGG" id="fhl:OE105_06220"/>